<dbReference type="GO" id="GO:0016163">
    <property type="term" value="F:nitrogenase activity"/>
    <property type="evidence" value="ECO:0007669"/>
    <property type="project" value="UniProtKB-EC"/>
</dbReference>
<evidence type="ECO:0000256" key="6">
    <source>
        <dbReference type="ARBA" id="ARBA00022723"/>
    </source>
</evidence>
<dbReference type="PANTHER" id="PTHR33712:SF7">
    <property type="entry name" value="LIGHT-INDEPENDENT PROTOCHLOROPHYLLIDE REDUCTASE SUBUNIT B"/>
    <property type="match status" value="1"/>
</dbReference>
<dbReference type="InterPro" id="IPR024564">
    <property type="entry name" value="Nase_Mo-Fe_CF_bsu_N"/>
</dbReference>
<keyword evidence="9 15" id="KW-0560">Oxidoreductase</keyword>
<dbReference type="GO" id="GO:0046872">
    <property type="term" value="F:metal ion binding"/>
    <property type="evidence" value="ECO:0007669"/>
    <property type="project" value="UniProtKB-KW"/>
</dbReference>
<comment type="similarity">
    <text evidence="2 14">Belongs to the NifD/NifK/NifE/NifN family.</text>
</comment>
<keyword evidence="19" id="KW-1185">Reference proteome</keyword>
<evidence type="ECO:0000256" key="3">
    <source>
        <dbReference type="ARBA" id="ARBA00011462"/>
    </source>
</evidence>
<dbReference type="GO" id="GO:0051536">
    <property type="term" value="F:iron-sulfur cluster binding"/>
    <property type="evidence" value="ECO:0007669"/>
    <property type="project" value="UniProtKB-KW"/>
</dbReference>
<comment type="subunit">
    <text evidence="3 15">Tetramer of two alpha and two beta chains. Forms complex with the iron protein (nitrogenase component 2).</text>
</comment>
<dbReference type="GO" id="GO:0016612">
    <property type="term" value="C:molybdenum-iron nitrogenase complex"/>
    <property type="evidence" value="ECO:0007669"/>
    <property type="project" value="InterPro"/>
</dbReference>
<dbReference type="InterPro" id="IPR005976">
    <property type="entry name" value="Nase_Mo-Fe_CF_bsu"/>
</dbReference>
<evidence type="ECO:0000256" key="12">
    <source>
        <dbReference type="ARBA" id="ARBA00023231"/>
    </source>
</evidence>
<keyword evidence="6 15" id="KW-0479">Metal-binding</keyword>
<evidence type="ECO:0000256" key="9">
    <source>
        <dbReference type="ARBA" id="ARBA00023002"/>
    </source>
</evidence>
<comment type="cofactor">
    <cofactor evidence="15">
        <name>[8Fe-7S] cluster</name>
        <dbReference type="ChEBI" id="CHEBI:21143"/>
    </cofactor>
    <text evidence="15">Binds 1 [8Fe-7S] cluster per heterodimer.</text>
</comment>
<comment type="function">
    <text evidence="1 15">This molybdenum-iron protein is part of the nitrogenase complex that catalyzes the key enzymatic reactions in nitrogen fixation.</text>
</comment>
<protein>
    <recommendedName>
        <fullName evidence="5 15">Nitrogenase molybdenum-iron protein beta chain</fullName>
        <ecNumber evidence="4 15">1.18.6.1</ecNumber>
    </recommendedName>
    <alternativeName>
        <fullName evidence="15">Dinitrogenase</fullName>
    </alternativeName>
</protein>
<evidence type="ECO:0000256" key="13">
    <source>
        <dbReference type="ARBA" id="ARBA00047967"/>
    </source>
</evidence>
<dbReference type="SUPFAM" id="SSF53807">
    <property type="entry name" value="Helical backbone' metal receptor"/>
    <property type="match status" value="1"/>
</dbReference>
<dbReference type="Pfam" id="PF11844">
    <property type="entry name" value="DUF3364"/>
    <property type="match status" value="1"/>
</dbReference>
<sequence length="585" mass="66210">MSSRRWDIPSGRCTPGTIRVPTTDTTAFRSLLATWIWRSTIRCGRWRRRPSEREKTIWFGRSPSLRPQKEDPTMSQNPKHVLDHFNLFREPEYVEMFENKKKNFENPHPQEKVAEIIEWTKTEEYRELNFKREALTVNPAKACQPLGAVFLALGFEETLPFVHGSQGCVAYYRSHLSRHFKEPTSCVSSSMTEDAAVFGGLNNMIDGLANAYAMYKPKMIAVSTTCMAEVIGDDLNAFIKNAKEKGSVPQEYDVPFAHTPAFVGSHITGYDNALKGILEHFWAGKERSETDLINIVMGFDGYSVGNIREVKRILSEMGVNFLLVGDTSDVFDTPTDGTFRMYMGGTRLSDMQEAVNAKATVSFQEYNTPKSLEYAASLGQKTLAFHYPIGIRATDRWLMAISELSGKAIPESLKLERGRLVDAVADSTSHLHGKKFALYGDPDQMLGLSEFLMELGVEPVHVLATNGGKEWEERMNALFASSPYGTGCHAWPGRDLWHMRSLLFTEPVDFLIGNTYGKYLERDTGTPLIRIGFPIFDRHHHHRYPTVGYQGAMNVLVKILDKVFDEMDKNTNVPSKTDYSYDIIR</sequence>
<dbReference type="Gene3D" id="3.40.50.1980">
    <property type="entry name" value="Nitrogenase molybdenum iron protein domain"/>
    <property type="match status" value="3"/>
</dbReference>
<dbReference type="AlphaFoldDB" id="C6HVB2"/>
<evidence type="ECO:0000256" key="4">
    <source>
        <dbReference type="ARBA" id="ARBA00012773"/>
    </source>
</evidence>
<dbReference type="CDD" id="cd01974">
    <property type="entry name" value="Nitrogenase_MoFe_beta"/>
    <property type="match status" value="1"/>
</dbReference>
<comment type="catalytic activity">
    <reaction evidence="13 15">
        <text>N2 + 8 reduced [2Fe-2S]-[ferredoxin] + 16 ATP + 16 H2O = H2 + 8 oxidized [2Fe-2S]-[ferredoxin] + 2 NH4(+) + 16 ADP + 16 phosphate + 6 H(+)</text>
        <dbReference type="Rhea" id="RHEA:21448"/>
        <dbReference type="Rhea" id="RHEA-COMP:10000"/>
        <dbReference type="Rhea" id="RHEA-COMP:10001"/>
        <dbReference type="ChEBI" id="CHEBI:15377"/>
        <dbReference type="ChEBI" id="CHEBI:15378"/>
        <dbReference type="ChEBI" id="CHEBI:17997"/>
        <dbReference type="ChEBI" id="CHEBI:18276"/>
        <dbReference type="ChEBI" id="CHEBI:28938"/>
        <dbReference type="ChEBI" id="CHEBI:30616"/>
        <dbReference type="ChEBI" id="CHEBI:33737"/>
        <dbReference type="ChEBI" id="CHEBI:33738"/>
        <dbReference type="ChEBI" id="CHEBI:43474"/>
        <dbReference type="ChEBI" id="CHEBI:456216"/>
        <dbReference type="EC" id="1.18.6.1"/>
    </reaction>
</comment>
<feature type="domain" description="Nitrogenase molybdenum-iron protein beta chain N-terminal" evidence="17">
    <location>
        <begin position="74"/>
        <end position="129"/>
    </location>
</feature>
<dbReference type="PROSITE" id="PS00699">
    <property type="entry name" value="NITROGENASE_1_1"/>
    <property type="match status" value="1"/>
</dbReference>
<dbReference type="PROSITE" id="PS00090">
    <property type="entry name" value="NITROGENASE_1_2"/>
    <property type="match status" value="1"/>
</dbReference>
<evidence type="ECO:0000256" key="8">
    <source>
        <dbReference type="ARBA" id="ARBA00022840"/>
    </source>
</evidence>
<proteinExistence type="inferred from homology"/>
<dbReference type="EC" id="1.18.6.1" evidence="4 15"/>
<dbReference type="Proteomes" id="UP000009374">
    <property type="component" value="Unassembled WGS sequence"/>
</dbReference>
<evidence type="ECO:0000256" key="7">
    <source>
        <dbReference type="ARBA" id="ARBA00022741"/>
    </source>
</evidence>
<dbReference type="EMBL" id="GG693862">
    <property type="protein sequence ID" value="EES53486.1"/>
    <property type="molecule type" value="Genomic_DNA"/>
</dbReference>
<dbReference type="InterPro" id="IPR050152">
    <property type="entry name" value="ChlB/BchB/BchZ"/>
</dbReference>
<keyword evidence="8 15" id="KW-0067">ATP-binding</keyword>
<feature type="domain" description="Nitrogenase/oxidoreductase component 1" evidence="16">
    <location>
        <begin position="143"/>
        <end position="561"/>
    </location>
</feature>
<evidence type="ECO:0000256" key="5">
    <source>
        <dbReference type="ARBA" id="ARBA00014775"/>
    </source>
</evidence>
<keyword evidence="11 15" id="KW-0411">Iron-sulfur</keyword>
<dbReference type="GO" id="GO:0005524">
    <property type="term" value="F:ATP binding"/>
    <property type="evidence" value="ECO:0007669"/>
    <property type="project" value="UniProtKB-KW"/>
</dbReference>
<name>C6HVB2_9BACT</name>
<gene>
    <name evidence="18" type="ORF">UBAL3_78920079</name>
</gene>
<evidence type="ECO:0000313" key="19">
    <source>
        <dbReference type="Proteomes" id="UP000009374"/>
    </source>
</evidence>
<reference evidence="18 19" key="1">
    <citation type="journal article" date="2009" name="Appl. Environ. Microbiol.">
        <title>Community genomic and proteomic analyses of chemoautotrophic iron-oxidizing "Leptospirillum rubarum" (Group II) and "Leptospirillum ferrodiazotrophum" (Group III) bacteria in acid mine drainage biofilms.</title>
        <authorList>
            <person name="Goltsman D.S."/>
            <person name="Denef V.J."/>
            <person name="Singer S.W."/>
            <person name="VerBerkmoes N.C."/>
            <person name="Lefsrud M."/>
            <person name="Mueller R.S."/>
            <person name="Dick G.J."/>
            <person name="Sun C.L."/>
            <person name="Wheeler K.E."/>
            <person name="Zemla A."/>
            <person name="Baker B.J."/>
            <person name="Hauser L."/>
            <person name="Land M."/>
            <person name="Shah M.B."/>
            <person name="Thelen M.P."/>
            <person name="Hettich R.L."/>
            <person name="Banfield J.F."/>
        </authorList>
    </citation>
    <scope>NUCLEOTIDE SEQUENCE [LARGE SCALE GENOMIC DNA]</scope>
</reference>
<evidence type="ECO:0000313" key="18">
    <source>
        <dbReference type="EMBL" id="EES53486.1"/>
    </source>
</evidence>
<evidence type="ECO:0000256" key="10">
    <source>
        <dbReference type="ARBA" id="ARBA00023004"/>
    </source>
</evidence>
<evidence type="ECO:0000256" key="2">
    <source>
        <dbReference type="ARBA" id="ARBA00011002"/>
    </source>
</evidence>
<dbReference type="Pfam" id="PF00148">
    <property type="entry name" value="Oxidored_nitro"/>
    <property type="match status" value="1"/>
</dbReference>
<keyword evidence="10 15" id="KW-0408">Iron</keyword>
<evidence type="ECO:0000256" key="1">
    <source>
        <dbReference type="ARBA" id="ARBA00002621"/>
    </source>
</evidence>
<dbReference type="PANTHER" id="PTHR33712">
    <property type="entry name" value="LIGHT-INDEPENDENT PROTOCHLOROPHYLLIDE REDUCTASE SUBUNIT B"/>
    <property type="match status" value="1"/>
</dbReference>
<keyword evidence="7 15" id="KW-0547">Nucleotide-binding</keyword>
<evidence type="ECO:0000256" key="15">
    <source>
        <dbReference type="RuleBase" id="RU364127"/>
    </source>
</evidence>
<dbReference type="Gene3D" id="1.20.89.10">
    <property type="entry name" value="Nitrogenase Molybdenum-iron Protein, subunit B, domain 4"/>
    <property type="match status" value="1"/>
</dbReference>
<keyword evidence="12 14" id="KW-0535">Nitrogen fixation</keyword>
<dbReference type="InterPro" id="IPR000510">
    <property type="entry name" value="Nase/OxRdtase_comp1"/>
</dbReference>
<evidence type="ECO:0000256" key="14">
    <source>
        <dbReference type="RuleBase" id="RU004021"/>
    </source>
</evidence>
<dbReference type="NCBIfam" id="TIGR01286">
    <property type="entry name" value="nifK"/>
    <property type="match status" value="1"/>
</dbReference>
<evidence type="ECO:0000256" key="11">
    <source>
        <dbReference type="ARBA" id="ARBA00023014"/>
    </source>
</evidence>
<accession>C6HVB2</accession>
<evidence type="ECO:0000259" key="17">
    <source>
        <dbReference type="Pfam" id="PF11844"/>
    </source>
</evidence>
<dbReference type="InterPro" id="IPR000318">
    <property type="entry name" value="Nase_comp1_CS"/>
</dbReference>
<evidence type="ECO:0000259" key="16">
    <source>
        <dbReference type="Pfam" id="PF00148"/>
    </source>
</evidence>
<organism evidence="18 19">
    <name type="scientific">Leptospirillum ferrodiazotrophum</name>
    <dbReference type="NCBI Taxonomy" id="412449"/>
    <lineage>
        <taxon>Bacteria</taxon>
        <taxon>Pseudomonadati</taxon>
        <taxon>Nitrospirota</taxon>
        <taxon>Nitrospiria</taxon>
        <taxon>Nitrospirales</taxon>
        <taxon>Nitrospiraceae</taxon>
        <taxon>Leptospirillum</taxon>
    </lineage>
</organism>